<dbReference type="Proteomes" id="UP000230069">
    <property type="component" value="Unassembled WGS sequence"/>
</dbReference>
<dbReference type="OrthoDB" id="670923at2759"/>
<dbReference type="FunCoup" id="A0A2G5C8B6">
    <property type="interactions" value="771"/>
</dbReference>
<protein>
    <submittedName>
        <fullName evidence="2">Uncharacterized protein</fullName>
    </submittedName>
</protein>
<dbReference type="STRING" id="218851.A0A2G5C8B6"/>
<dbReference type="EMBL" id="KZ305094">
    <property type="protein sequence ID" value="PIA27507.1"/>
    <property type="molecule type" value="Genomic_DNA"/>
</dbReference>
<reference evidence="2 3" key="1">
    <citation type="submission" date="2017-09" db="EMBL/GenBank/DDBJ databases">
        <title>WGS assembly of Aquilegia coerulea Goldsmith.</title>
        <authorList>
            <person name="Hodges S."/>
            <person name="Kramer E."/>
            <person name="Nordborg M."/>
            <person name="Tomkins J."/>
            <person name="Borevitz J."/>
            <person name="Derieg N."/>
            <person name="Yan J."/>
            <person name="Mihaltcheva S."/>
            <person name="Hayes R.D."/>
            <person name="Rokhsar D."/>
        </authorList>
    </citation>
    <scope>NUCLEOTIDE SEQUENCE [LARGE SCALE GENOMIC DNA]</scope>
    <source>
        <strain evidence="3">cv. Goldsmith</strain>
    </source>
</reference>
<gene>
    <name evidence="2" type="ORF">AQUCO_07700051v1</name>
</gene>
<feature type="compositionally biased region" description="Polar residues" evidence="1">
    <location>
        <begin position="36"/>
        <end position="51"/>
    </location>
</feature>
<evidence type="ECO:0000313" key="3">
    <source>
        <dbReference type="Proteomes" id="UP000230069"/>
    </source>
</evidence>
<proteinExistence type="predicted"/>
<dbReference type="PANTHER" id="PTHR36405">
    <property type="entry name" value="BNAA10G09140D PROTEIN"/>
    <property type="match status" value="1"/>
</dbReference>
<feature type="region of interest" description="Disordered" evidence="1">
    <location>
        <begin position="36"/>
        <end position="123"/>
    </location>
</feature>
<dbReference type="EMBL" id="KZ305094">
    <property type="protein sequence ID" value="PIA27508.1"/>
    <property type="molecule type" value="Genomic_DNA"/>
</dbReference>
<feature type="compositionally biased region" description="Polar residues" evidence="1">
    <location>
        <begin position="104"/>
        <end position="119"/>
    </location>
</feature>
<organism evidence="2 3">
    <name type="scientific">Aquilegia coerulea</name>
    <name type="common">Rocky mountain columbine</name>
    <dbReference type="NCBI Taxonomy" id="218851"/>
    <lineage>
        <taxon>Eukaryota</taxon>
        <taxon>Viridiplantae</taxon>
        <taxon>Streptophyta</taxon>
        <taxon>Embryophyta</taxon>
        <taxon>Tracheophyta</taxon>
        <taxon>Spermatophyta</taxon>
        <taxon>Magnoliopsida</taxon>
        <taxon>Ranunculales</taxon>
        <taxon>Ranunculaceae</taxon>
        <taxon>Thalictroideae</taxon>
        <taxon>Aquilegia</taxon>
    </lineage>
</organism>
<dbReference type="EMBL" id="KZ305094">
    <property type="protein sequence ID" value="PIA27506.1"/>
    <property type="molecule type" value="Genomic_DNA"/>
</dbReference>
<evidence type="ECO:0000313" key="2">
    <source>
        <dbReference type="EMBL" id="PIA27506.1"/>
    </source>
</evidence>
<dbReference type="PANTHER" id="PTHR36405:SF1">
    <property type="entry name" value="OS07G0520600 PROTEIN"/>
    <property type="match status" value="1"/>
</dbReference>
<name>A0A2G5C8B6_AQUCA</name>
<evidence type="ECO:0000256" key="1">
    <source>
        <dbReference type="SAM" id="MobiDB-lite"/>
    </source>
</evidence>
<accession>A0A2G5C8B6</accession>
<keyword evidence="3" id="KW-1185">Reference proteome</keyword>
<sequence length="170" mass="18532">MAPKLEVLKGSGGSIRVGTTGTIGFLMTKELDMKCTPQTPISPRQNPSAVSVSVPCGVVNSSKKLQPRRSSDEASSSGSSNRDNRNMNFRQPDSAQKTRRNTRKSTYNMPILTSDNTPVEITPNRGKAEKKITNLVEVVDIRCGHPNKWSSPIASRFKKLNSSKLSETIG</sequence>
<dbReference type="AlphaFoldDB" id="A0A2G5C8B6"/>